<dbReference type="GO" id="GO:0000155">
    <property type="term" value="F:phosphorelay sensor kinase activity"/>
    <property type="evidence" value="ECO:0007669"/>
    <property type="project" value="InterPro"/>
</dbReference>
<keyword evidence="9" id="KW-0812">Transmembrane</keyword>
<comment type="caution">
    <text evidence="12">The sequence shown here is derived from an EMBL/GenBank/DDBJ whole genome shotgun (WGS) entry which is preliminary data.</text>
</comment>
<dbReference type="SMART" id="SM00387">
    <property type="entry name" value="HATPase_c"/>
    <property type="match status" value="1"/>
</dbReference>
<dbReference type="SUPFAM" id="SSF55874">
    <property type="entry name" value="ATPase domain of HSP90 chaperone/DNA topoisomerase II/histidine kinase"/>
    <property type="match status" value="1"/>
</dbReference>
<dbReference type="PANTHER" id="PTHR45339:SF1">
    <property type="entry name" value="HYBRID SIGNAL TRANSDUCTION HISTIDINE KINASE J"/>
    <property type="match status" value="1"/>
</dbReference>
<dbReference type="EC" id="2.7.13.3" evidence="2"/>
<dbReference type="CDD" id="cd00130">
    <property type="entry name" value="PAS"/>
    <property type="match status" value="1"/>
</dbReference>
<sequence>MTDHDGVHMKTKIILAVVCIGAALSFLTVLFVQDVSTQLWEQSIHTIMESTKQGCTTLRIQLQEAYEDMGNVAVDLEGYSLQQKQEIVEILEHSAQSRHGTELYLSDGTCLSGYGVWDQAVGKQIFGQQRKSGIVNPHISSVTGVNVFNLYIQVLLADGTKAYLVKEYEVDTIVDSFSLSFYDNAGFSYVVNTKGDILIRSPHPGSNKTVRNLFDMLDVPQNAPAQMEAFRQALENSGNGWAVFTYQGEKTVFCFIPLQLQSDWYLVSIIPKDTVNEQTHEILMRALTLMASIILGISILAAFYIRYVRRTNKRLMDQAAYIGHLYNAVPEGIALITVEEPNRIIQLNREGMGLLGYPDGTSDDAVSGRNLREVIHPDDYEDMDRLFDQSSTEGGKAGFEKRMLKNSGEVFWGAGILEKTMDENGTPVLIVTFHDITAEKLEKEAAERDKLQERITLVGAISNAYPVIIRLNLTRDTLNFIYVRQGLMTDLGSQETYSQLYEDFSSGVHPDNRMEYASRFSLESLRESLVHNKNEVFLESKHLLTDGEYHWISTQIIYVDNPYSDDMLAILISRRIDEQRHEEEQQRLALKSALDSAKAASNAKSRFLSNMSHDIRTPMNAIIGMTAIAAAHIDDRDRVLECLKKINLSGKHLLSLINDVLDMSKIENGKLSIREEPFNFPELVADAAGLIHLQANAGRLAMDVCLPHMKNENVIGDPLRMRQVCINILSNAVKYTPPGGFVKVEAWQEDGLVLGYGNFVFRCTDTGVGMDPSFLEHIFQPFERAQDHAGMKVAGTGLGMAITKNIIDLMNGDIQVESSPGKGTVFTVTIPLKLQDAPEEQVPKAWLGINSLIVDDDRQTCLNAVELLKDMGLRACFVTDGETGVRYAADAKDTKDPYELIIIDWKMPGMDGIETTRRIRKEVGAAVPVIVLTAYDWSEIEGEAREAGVTAFISKPFYRSKMCYLLRGLDGGANEDKKPAARPDYKGKRILLAEDNEINREIAGTLIREMGIMVEEAMDGSEAVEMVRQSEEGYYDLIFMDIQMPVMDGYQAAKVIRGLERGDACHMPIIAMTANAFEEDVREAMRAGMNAHFSKPIDLDALEALLSKYLSGESGK</sequence>
<dbReference type="Pfam" id="PF02518">
    <property type="entry name" value="HATPase_c"/>
    <property type="match status" value="1"/>
</dbReference>
<dbReference type="Gene3D" id="1.10.287.130">
    <property type="match status" value="1"/>
</dbReference>
<dbReference type="InterPro" id="IPR005467">
    <property type="entry name" value="His_kinase_dom"/>
</dbReference>
<feature type="domain" description="Response regulatory" evidence="11">
    <location>
        <begin position="850"/>
        <end position="970"/>
    </location>
</feature>
<dbReference type="InterPro" id="IPR000014">
    <property type="entry name" value="PAS"/>
</dbReference>
<accession>A0AAW5BWK3</accession>
<dbReference type="Pfam" id="PF00072">
    <property type="entry name" value="Response_reg"/>
    <property type="match status" value="2"/>
</dbReference>
<protein>
    <recommendedName>
        <fullName evidence="3">Stage 0 sporulation protein A homolog</fullName>
        <ecNumber evidence="2">2.7.13.3</ecNumber>
    </recommendedName>
</protein>
<dbReference type="PROSITE" id="PS50110">
    <property type="entry name" value="RESPONSE_REGULATORY"/>
    <property type="match status" value="2"/>
</dbReference>
<dbReference type="InterPro" id="IPR003661">
    <property type="entry name" value="HisK_dim/P_dom"/>
</dbReference>
<evidence type="ECO:0000256" key="9">
    <source>
        <dbReference type="SAM" id="Phobius"/>
    </source>
</evidence>
<evidence type="ECO:0000256" key="8">
    <source>
        <dbReference type="PROSITE-ProRule" id="PRU00169"/>
    </source>
</evidence>
<dbReference type="CDD" id="cd16922">
    <property type="entry name" value="HATPase_EvgS-ArcB-TorS-like"/>
    <property type="match status" value="1"/>
</dbReference>
<feature type="transmembrane region" description="Helical" evidence="9">
    <location>
        <begin position="12"/>
        <end position="32"/>
    </location>
</feature>
<dbReference type="InterPro" id="IPR003594">
    <property type="entry name" value="HATPase_dom"/>
</dbReference>
<keyword evidence="5" id="KW-0808">Transferase</keyword>
<comment type="function">
    <text evidence="7">May play the central regulatory role in sporulation. It may be an element of the effector pathway responsible for the activation of sporulation genes in response to nutritional stress. Spo0A may act in concert with spo0H (a sigma factor) to control the expression of some genes that are critical to the sporulation process.</text>
</comment>
<dbReference type="Pfam" id="PF00512">
    <property type="entry name" value="HisKA"/>
    <property type="match status" value="1"/>
</dbReference>
<dbReference type="Pfam" id="PF13426">
    <property type="entry name" value="PAS_9"/>
    <property type="match status" value="1"/>
</dbReference>
<evidence type="ECO:0000259" key="11">
    <source>
        <dbReference type="PROSITE" id="PS50110"/>
    </source>
</evidence>
<evidence type="ECO:0000259" key="10">
    <source>
        <dbReference type="PROSITE" id="PS50109"/>
    </source>
</evidence>
<proteinExistence type="predicted"/>
<gene>
    <name evidence="12" type="ORF">L0N08_19950</name>
</gene>
<dbReference type="SUPFAM" id="SSF52172">
    <property type="entry name" value="CheY-like"/>
    <property type="match status" value="2"/>
</dbReference>
<feature type="domain" description="Response regulatory" evidence="11">
    <location>
        <begin position="989"/>
        <end position="1110"/>
    </location>
</feature>
<keyword evidence="6" id="KW-0902">Two-component regulatory system</keyword>
<reference evidence="12" key="1">
    <citation type="submission" date="2022-01" db="EMBL/GenBank/DDBJ databases">
        <title>Collection of gut derived symbiotic bacterial strains cultured from healthy donors.</title>
        <authorList>
            <person name="Lin H."/>
            <person name="Kohout C."/>
            <person name="Waligurski E."/>
            <person name="Pamer E.G."/>
        </authorList>
    </citation>
    <scope>NUCLEOTIDE SEQUENCE</scope>
    <source>
        <strain evidence="12">DFI.6.55</strain>
    </source>
</reference>
<dbReference type="InterPro" id="IPR004358">
    <property type="entry name" value="Sig_transdc_His_kin-like_C"/>
</dbReference>
<keyword evidence="4 8" id="KW-0597">Phosphoprotein</keyword>
<feature type="domain" description="Histidine kinase" evidence="10">
    <location>
        <begin position="610"/>
        <end position="834"/>
    </location>
</feature>
<dbReference type="CDD" id="cd00082">
    <property type="entry name" value="HisKA"/>
    <property type="match status" value="1"/>
</dbReference>
<dbReference type="InterPro" id="IPR001789">
    <property type="entry name" value="Sig_transdc_resp-reg_receiver"/>
</dbReference>
<evidence type="ECO:0000256" key="3">
    <source>
        <dbReference type="ARBA" id="ARBA00018672"/>
    </source>
</evidence>
<feature type="modified residue" description="4-aspartylphosphate" evidence="8">
    <location>
        <position position="904"/>
    </location>
</feature>
<name>A0AAW5BWK3_9FIRM</name>
<keyword evidence="9" id="KW-0472">Membrane</keyword>
<evidence type="ECO:0000256" key="1">
    <source>
        <dbReference type="ARBA" id="ARBA00000085"/>
    </source>
</evidence>
<evidence type="ECO:0000256" key="7">
    <source>
        <dbReference type="ARBA" id="ARBA00024867"/>
    </source>
</evidence>
<keyword evidence="9" id="KW-1133">Transmembrane helix</keyword>
<dbReference type="AlphaFoldDB" id="A0AAW5BWK3"/>
<keyword evidence="5" id="KW-0418">Kinase</keyword>
<organism evidence="12 13">
    <name type="scientific">Enterocloster aldenensis</name>
    <dbReference type="NCBI Taxonomy" id="358742"/>
    <lineage>
        <taxon>Bacteria</taxon>
        <taxon>Bacillati</taxon>
        <taxon>Bacillota</taxon>
        <taxon>Clostridia</taxon>
        <taxon>Lachnospirales</taxon>
        <taxon>Lachnospiraceae</taxon>
        <taxon>Enterocloster</taxon>
    </lineage>
</organism>
<comment type="catalytic activity">
    <reaction evidence="1">
        <text>ATP + protein L-histidine = ADP + protein N-phospho-L-histidine.</text>
        <dbReference type="EC" id="2.7.13.3"/>
    </reaction>
</comment>
<dbReference type="InterPro" id="IPR011006">
    <property type="entry name" value="CheY-like_superfamily"/>
</dbReference>
<dbReference type="RefSeq" id="WP_235845181.1">
    <property type="nucleotide sequence ID" value="NZ_CAXTHN010000004.1"/>
</dbReference>
<dbReference type="NCBIfam" id="TIGR00229">
    <property type="entry name" value="sensory_box"/>
    <property type="match status" value="1"/>
</dbReference>
<evidence type="ECO:0000256" key="4">
    <source>
        <dbReference type="ARBA" id="ARBA00022553"/>
    </source>
</evidence>
<dbReference type="SUPFAM" id="SSF55785">
    <property type="entry name" value="PYP-like sensor domain (PAS domain)"/>
    <property type="match status" value="1"/>
</dbReference>
<evidence type="ECO:0000256" key="6">
    <source>
        <dbReference type="ARBA" id="ARBA00023012"/>
    </source>
</evidence>
<dbReference type="PRINTS" id="PR00344">
    <property type="entry name" value="BCTRLSENSOR"/>
</dbReference>
<evidence type="ECO:0000313" key="12">
    <source>
        <dbReference type="EMBL" id="MCG4747708.1"/>
    </source>
</evidence>
<dbReference type="SMART" id="SM00388">
    <property type="entry name" value="HisKA"/>
    <property type="match status" value="1"/>
</dbReference>
<feature type="transmembrane region" description="Helical" evidence="9">
    <location>
        <begin position="282"/>
        <end position="305"/>
    </location>
</feature>
<dbReference type="PROSITE" id="PS50109">
    <property type="entry name" value="HIS_KIN"/>
    <property type="match status" value="1"/>
</dbReference>
<dbReference type="PANTHER" id="PTHR45339">
    <property type="entry name" value="HYBRID SIGNAL TRANSDUCTION HISTIDINE KINASE J"/>
    <property type="match status" value="1"/>
</dbReference>
<dbReference type="InterPro" id="IPR035965">
    <property type="entry name" value="PAS-like_dom_sf"/>
</dbReference>
<dbReference type="InterPro" id="IPR036097">
    <property type="entry name" value="HisK_dim/P_sf"/>
</dbReference>
<dbReference type="SMART" id="SM00448">
    <property type="entry name" value="REC"/>
    <property type="match status" value="2"/>
</dbReference>
<dbReference type="SUPFAM" id="SSF47384">
    <property type="entry name" value="Homodimeric domain of signal transducing histidine kinase"/>
    <property type="match status" value="1"/>
</dbReference>
<dbReference type="InterPro" id="IPR036890">
    <property type="entry name" value="HATPase_C_sf"/>
</dbReference>
<feature type="modified residue" description="4-aspartylphosphate" evidence="8">
    <location>
        <position position="1041"/>
    </location>
</feature>
<dbReference type="Proteomes" id="UP001299608">
    <property type="component" value="Unassembled WGS sequence"/>
</dbReference>
<evidence type="ECO:0000256" key="2">
    <source>
        <dbReference type="ARBA" id="ARBA00012438"/>
    </source>
</evidence>
<dbReference type="Gene3D" id="3.40.50.2300">
    <property type="match status" value="2"/>
</dbReference>
<dbReference type="CDD" id="cd17546">
    <property type="entry name" value="REC_hyHK_CKI1_RcsC-like"/>
    <property type="match status" value="2"/>
</dbReference>
<dbReference type="EMBL" id="JAKNGE010000027">
    <property type="protein sequence ID" value="MCG4747708.1"/>
    <property type="molecule type" value="Genomic_DNA"/>
</dbReference>
<dbReference type="Gene3D" id="3.30.450.20">
    <property type="entry name" value="PAS domain"/>
    <property type="match status" value="2"/>
</dbReference>
<dbReference type="Gene3D" id="3.30.565.10">
    <property type="entry name" value="Histidine kinase-like ATPase, C-terminal domain"/>
    <property type="match status" value="1"/>
</dbReference>
<evidence type="ECO:0000256" key="5">
    <source>
        <dbReference type="ARBA" id="ARBA00022777"/>
    </source>
</evidence>
<evidence type="ECO:0000313" key="13">
    <source>
        <dbReference type="Proteomes" id="UP001299608"/>
    </source>
</evidence>